<evidence type="ECO:0000256" key="1">
    <source>
        <dbReference type="SAM" id="Phobius"/>
    </source>
</evidence>
<accession>A0A2A6ZA19</accession>
<dbReference type="EMBL" id="NMTQ01000034">
    <property type="protein sequence ID" value="PDX58229.1"/>
    <property type="molecule type" value="Genomic_DNA"/>
</dbReference>
<reference evidence="2 3" key="1">
    <citation type="journal article" date="2017" name="Front. Microbiol.">
        <title>New Insights into the Diversity of the Genus Faecalibacterium.</title>
        <authorList>
            <person name="Benevides L."/>
            <person name="Burman S."/>
            <person name="Martin R."/>
            <person name="Robert V."/>
            <person name="Thomas M."/>
            <person name="Miquel S."/>
            <person name="Chain F."/>
            <person name="Sokol H."/>
            <person name="Bermudez-Humaran L.G."/>
            <person name="Morrison M."/>
            <person name="Langella P."/>
            <person name="Azevedo V.A."/>
            <person name="Chatel J.M."/>
            <person name="Soares S."/>
        </authorList>
    </citation>
    <scope>NUCLEOTIDE SEQUENCE [LARGE SCALE GENOMIC DNA]</scope>
    <source>
        <strain evidence="3">CNCM I-4540</strain>
    </source>
</reference>
<protein>
    <recommendedName>
        <fullName evidence="4">Bypass of forespore C C-terminal domain-containing protein</fullName>
    </recommendedName>
</protein>
<keyword evidence="1" id="KW-0812">Transmembrane</keyword>
<dbReference type="AlphaFoldDB" id="A0A2A6ZA19"/>
<proteinExistence type="predicted"/>
<evidence type="ECO:0008006" key="4">
    <source>
        <dbReference type="Google" id="ProtNLM"/>
    </source>
</evidence>
<sequence length="124" mass="13474">MRKLCTCLFYGLCVFTIVFSLFWMALPKLSLPMPDPGSEAPPSSAADLAAQAMPELAAQSYRLCDKGGRVAVYRCGTNGQPDVLVTVTGIYTNLLPENDAVRIKRGVTVYSERELDLLLEDLGG</sequence>
<feature type="transmembrane region" description="Helical" evidence="1">
    <location>
        <begin position="7"/>
        <end position="26"/>
    </location>
</feature>
<dbReference type="Proteomes" id="UP000220752">
    <property type="component" value="Unassembled WGS sequence"/>
</dbReference>
<name>A0A2A6ZA19_9FIRM</name>
<keyword evidence="1" id="KW-0472">Membrane</keyword>
<evidence type="ECO:0000313" key="2">
    <source>
        <dbReference type="EMBL" id="PDX58229.1"/>
    </source>
</evidence>
<comment type="caution">
    <text evidence="2">The sequence shown here is derived from an EMBL/GenBank/DDBJ whole genome shotgun (WGS) entry which is preliminary data.</text>
</comment>
<gene>
    <name evidence="2" type="ORF">CGS46_09920</name>
</gene>
<keyword evidence="3" id="KW-1185">Reference proteome</keyword>
<organism evidence="2 3">
    <name type="scientific">Faecalibacterium langellae</name>
    <dbReference type="NCBI Taxonomy" id="3435293"/>
    <lineage>
        <taxon>Bacteria</taxon>
        <taxon>Bacillati</taxon>
        <taxon>Bacillota</taxon>
        <taxon>Clostridia</taxon>
        <taxon>Eubacteriales</taxon>
        <taxon>Oscillospiraceae</taxon>
        <taxon>Faecalibacterium</taxon>
    </lineage>
</organism>
<evidence type="ECO:0000313" key="3">
    <source>
        <dbReference type="Proteomes" id="UP000220752"/>
    </source>
</evidence>
<keyword evidence="1" id="KW-1133">Transmembrane helix</keyword>